<organism evidence="3 4">
    <name type="scientific">Pomacea canaliculata</name>
    <name type="common">Golden apple snail</name>
    <dbReference type="NCBI Taxonomy" id="400727"/>
    <lineage>
        <taxon>Eukaryota</taxon>
        <taxon>Metazoa</taxon>
        <taxon>Spiralia</taxon>
        <taxon>Lophotrochozoa</taxon>
        <taxon>Mollusca</taxon>
        <taxon>Gastropoda</taxon>
        <taxon>Caenogastropoda</taxon>
        <taxon>Architaenioglossa</taxon>
        <taxon>Ampullarioidea</taxon>
        <taxon>Ampullariidae</taxon>
        <taxon>Pomacea</taxon>
    </lineage>
</organism>
<evidence type="ECO:0000259" key="2">
    <source>
        <dbReference type="Pfam" id="PF00024"/>
    </source>
</evidence>
<evidence type="ECO:0000313" key="4">
    <source>
        <dbReference type="Proteomes" id="UP000245119"/>
    </source>
</evidence>
<feature type="domain" description="Apple" evidence="2">
    <location>
        <begin position="50"/>
        <end position="113"/>
    </location>
</feature>
<sequence length="225" mass="25215">MAGVFTAGPQIMSHMTDMLAAFVLLSFAIMTSHAVLALIGVKTYEKASEQSLTEPEMTLSTQSVIHCAFKCRQYSHCTVFAYDHQLSLCLLRSSMSATTGSTNISTDNPLSVYKEAGRHCPDDSLNITHGSVTIQRSLWSVEGNVTCDDDYLLLQTVTSAVTCLDDGSWTSINAQCVKRVWRYPEIYMDNVFFNRHYLKFPLSSFSHIYIYGDVNVTKVETWCKE</sequence>
<name>A0A2T7NP56_POMCA</name>
<proteinExistence type="predicted"/>
<dbReference type="AlphaFoldDB" id="A0A2T7NP56"/>
<comment type="caution">
    <text evidence="3">The sequence shown here is derived from an EMBL/GenBank/DDBJ whole genome shotgun (WGS) entry which is preliminary data.</text>
</comment>
<accession>A0A2T7NP56</accession>
<dbReference type="EMBL" id="PZQS01000010">
    <property type="protein sequence ID" value="PVD22936.1"/>
    <property type="molecule type" value="Genomic_DNA"/>
</dbReference>
<dbReference type="Pfam" id="PF00024">
    <property type="entry name" value="PAN_1"/>
    <property type="match status" value="1"/>
</dbReference>
<dbReference type="SUPFAM" id="SSF57535">
    <property type="entry name" value="Complement control module/SCR domain"/>
    <property type="match status" value="1"/>
</dbReference>
<dbReference type="SUPFAM" id="SSF57414">
    <property type="entry name" value="Hairpin loop containing domain-like"/>
    <property type="match status" value="1"/>
</dbReference>
<reference evidence="3 4" key="1">
    <citation type="submission" date="2018-04" db="EMBL/GenBank/DDBJ databases">
        <title>The genome of golden apple snail Pomacea canaliculata provides insight into stress tolerance and invasive adaptation.</title>
        <authorList>
            <person name="Liu C."/>
            <person name="Liu B."/>
            <person name="Ren Y."/>
            <person name="Zhang Y."/>
            <person name="Wang H."/>
            <person name="Li S."/>
            <person name="Jiang F."/>
            <person name="Yin L."/>
            <person name="Zhang G."/>
            <person name="Qian W."/>
            <person name="Fan W."/>
        </authorList>
    </citation>
    <scope>NUCLEOTIDE SEQUENCE [LARGE SCALE GENOMIC DNA]</scope>
    <source>
        <strain evidence="3">SZHN2017</strain>
        <tissue evidence="3">Muscle</tissue>
    </source>
</reference>
<dbReference type="OrthoDB" id="6251307at2759"/>
<dbReference type="InterPro" id="IPR035976">
    <property type="entry name" value="Sushi/SCR/CCP_sf"/>
</dbReference>
<gene>
    <name evidence="3" type="ORF">C0Q70_16196</name>
</gene>
<dbReference type="Gene3D" id="2.10.70.10">
    <property type="entry name" value="Complement Module, domain 1"/>
    <property type="match status" value="1"/>
</dbReference>
<protein>
    <recommendedName>
        <fullName evidence="2">Apple domain-containing protein</fullName>
    </recommendedName>
</protein>
<dbReference type="InterPro" id="IPR003609">
    <property type="entry name" value="Pan_app"/>
</dbReference>
<evidence type="ECO:0000256" key="1">
    <source>
        <dbReference type="ARBA" id="ARBA00023157"/>
    </source>
</evidence>
<dbReference type="Proteomes" id="UP000245119">
    <property type="component" value="Linkage Group LG10"/>
</dbReference>
<evidence type="ECO:0000313" key="3">
    <source>
        <dbReference type="EMBL" id="PVD22936.1"/>
    </source>
</evidence>
<keyword evidence="1" id="KW-1015">Disulfide bond</keyword>
<keyword evidence="4" id="KW-1185">Reference proteome</keyword>
<dbReference type="Gene3D" id="3.50.4.10">
    <property type="entry name" value="Hepatocyte Growth Factor"/>
    <property type="match status" value="1"/>
</dbReference>